<dbReference type="Gene3D" id="2.120.10.30">
    <property type="entry name" value="TolB, C-terminal domain"/>
    <property type="match status" value="1"/>
</dbReference>
<dbReference type="GO" id="GO:0005576">
    <property type="term" value="C:extracellular region"/>
    <property type="evidence" value="ECO:0007669"/>
    <property type="project" value="UniProtKB-SubCell"/>
</dbReference>
<evidence type="ECO:0000313" key="3">
    <source>
        <dbReference type="EMBL" id="AKU93569.1"/>
    </source>
</evidence>
<dbReference type="InterPro" id="IPR011042">
    <property type="entry name" value="6-blade_b-propeller_TolB-like"/>
</dbReference>
<protein>
    <recommendedName>
        <fullName evidence="5">Gluconolactonase</fullName>
    </recommendedName>
</protein>
<dbReference type="OrthoDB" id="9797664at2"/>
<dbReference type="PATRIC" id="fig|1391654.3.peg.247"/>
<evidence type="ECO:0008006" key="5">
    <source>
        <dbReference type="Google" id="ProtNLM"/>
    </source>
</evidence>
<dbReference type="EMBL" id="CP012333">
    <property type="protein sequence ID" value="AKU93569.1"/>
    <property type="molecule type" value="Genomic_DNA"/>
</dbReference>
<dbReference type="KEGG" id="llu:AKJ09_00233"/>
<evidence type="ECO:0000256" key="2">
    <source>
        <dbReference type="ARBA" id="ARBA00022525"/>
    </source>
</evidence>
<dbReference type="AlphaFoldDB" id="A0A0K1PKD3"/>
<dbReference type="PANTHER" id="PTHR10009">
    <property type="entry name" value="PROTEIN YELLOW-RELATED"/>
    <property type="match status" value="1"/>
</dbReference>
<dbReference type="Proteomes" id="UP000064967">
    <property type="component" value="Chromosome"/>
</dbReference>
<reference evidence="3 4" key="1">
    <citation type="submission" date="2015-08" db="EMBL/GenBank/DDBJ databases">
        <authorList>
            <person name="Babu N.S."/>
            <person name="Beckwith C.J."/>
            <person name="Beseler K.G."/>
            <person name="Brison A."/>
            <person name="Carone J.V."/>
            <person name="Caskin T.P."/>
            <person name="Diamond M."/>
            <person name="Durham M.E."/>
            <person name="Foxe J.M."/>
            <person name="Go M."/>
            <person name="Henderson B.A."/>
            <person name="Jones I.B."/>
            <person name="McGettigan J.A."/>
            <person name="Micheletti S.J."/>
            <person name="Nasrallah M.E."/>
            <person name="Ortiz D."/>
            <person name="Piller C.R."/>
            <person name="Privatt S.R."/>
            <person name="Schneider S.L."/>
            <person name="Sharp S."/>
            <person name="Smith T.C."/>
            <person name="Stanton J.D."/>
            <person name="Ullery H.E."/>
            <person name="Wilson R.J."/>
            <person name="Serrano M.G."/>
            <person name="Buck G."/>
            <person name="Lee V."/>
            <person name="Wang Y."/>
            <person name="Carvalho R."/>
            <person name="Voegtly L."/>
            <person name="Shi R."/>
            <person name="Duckworth R."/>
            <person name="Johnson A."/>
            <person name="Loviza R."/>
            <person name="Walstead R."/>
            <person name="Shah Z."/>
            <person name="Kiflezghi M."/>
            <person name="Wade K."/>
            <person name="Ball S.L."/>
            <person name="Bradley K.W."/>
            <person name="Asai D.J."/>
            <person name="Bowman C.A."/>
            <person name="Russell D.A."/>
            <person name="Pope W.H."/>
            <person name="Jacobs-Sera D."/>
            <person name="Hendrix R.W."/>
            <person name="Hatfull G.F."/>
        </authorList>
    </citation>
    <scope>NUCLEOTIDE SEQUENCE [LARGE SCALE GENOMIC DNA]</scope>
    <source>
        <strain evidence="3 4">DSM 27648</strain>
    </source>
</reference>
<evidence type="ECO:0000313" key="4">
    <source>
        <dbReference type="Proteomes" id="UP000064967"/>
    </source>
</evidence>
<name>A0A0K1PKD3_9BACT</name>
<comment type="subcellular location">
    <subcellularLocation>
        <location evidence="1">Secreted</location>
    </subcellularLocation>
</comment>
<dbReference type="Pfam" id="PF03022">
    <property type="entry name" value="MRJP"/>
    <property type="match status" value="1"/>
</dbReference>
<dbReference type="InterPro" id="IPR017996">
    <property type="entry name" value="MRJP/yellow-related"/>
</dbReference>
<gene>
    <name evidence="3" type="ORF">AKJ09_00233</name>
</gene>
<keyword evidence="4" id="KW-1185">Reference proteome</keyword>
<keyword evidence="2" id="KW-0964">Secreted</keyword>
<evidence type="ECO:0000256" key="1">
    <source>
        <dbReference type="ARBA" id="ARBA00004613"/>
    </source>
</evidence>
<accession>A0A0K1PKD3</accession>
<sequence length="377" mass="40588">MDGSASAAAACIGETTDAGLPQVAPYGRLESVATFDGPMPTGVAVSDEGRIFVNFPRWGDRVDFTVAELRDGTPVAYPNAAMNPKDPSPTDTGFISVQSVVVDAKNRLWVLDTGSPEFRPNSPGGPKLVGIDLKTNQPFVTITYPTSVVLPTSYTNDVRFDLRRGKSGMAFITDSAPHGGIIVVDLDSKRSWRRLHNHPSTRAEPSFLGIVEGRPLYRGAPGKEPTRLAAGSDGIAISADGKHLYYSVLAGRHLYRVSVDVLANEKATDAEVAATIEDLGEKGASDGLESDAEGRVYATSYEGNAILRREADGMMAPLVADARLLWPDTLSLAKGGWLYVTANQLHRQAAFRNGHDDRTPPYLLFRIHVDGTPIRMP</sequence>
<dbReference type="SUPFAM" id="SSF63829">
    <property type="entry name" value="Calcium-dependent phosphotriesterase"/>
    <property type="match status" value="1"/>
</dbReference>
<dbReference type="STRING" id="1391654.AKJ09_00233"/>
<dbReference type="RefSeq" id="WP_146655407.1">
    <property type="nucleotide sequence ID" value="NZ_CP012333.1"/>
</dbReference>
<dbReference type="PANTHER" id="PTHR10009:SF18">
    <property type="entry name" value="PROTEIN YELLOW-LIKE PROTEIN"/>
    <property type="match status" value="1"/>
</dbReference>
<organism evidence="3 4">
    <name type="scientific">Labilithrix luteola</name>
    <dbReference type="NCBI Taxonomy" id="1391654"/>
    <lineage>
        <taxon>Bacteria</taxon>
        <taxon>Pseudomonadati</taxon>
        <taxon>Myxococcota</taxon>
        <taxon>Polyangia</taxon>
        <taxon>Polyangiales</taxon>
        <taxon>Labilitrichaceae</taxon>
        <taxon>Labilithrix</taxon>
    </lineage>
</organism>
<proteinExistence type="predicted"/>